<organism evidence="10">
    <name type="scientific">Salvia splendens</name>
    <name type="common">Scarlet sage</name>
    <dbReference type="NCBI Taxonomy" id="180675"/>
    <lineage>
        <taxon>Eukaryota</taxon>
        <taxon>Viridiplantae</taxon>
        <taxon>Streptophyta</taxon>
        <taxon>Embryophyta</taxon>
        <taxon>Tracheophyta</taxon>
        <taxon>Spermatophyta</taxon>
        <taxon>Magnoliopsida</taxon>
        <taxon>eudicotyledons</taxon>
        <taxon>Gunneridae</taxon>
        <taxon>Pentapetalae</taxon>
        <taxon>asterids</taxon>
        <taxon>lamiids</taxon>
        <taxon>Lamiales</taxon>
        <taxon>Lamiaceae</taxon>
        <taxon>Nepetoideae</taxon>
        <taxon>Mentheae</taxon>
        <taxon>Salviinae</taxon>
        <taxon>Salvia</taxon>
        <taxon>Salvia subgen. Calosphace</taxon>
        <taxon>core Calosphace</taxon>
    </lineage>
</organism>
<feature type="domain" description="RING-type" evidence="9">
    <location>
        <begin position="111"/>
        <end position="152"/>
    </location>
</feature>
<evidence type="ECO:0000256" key="2">
    <source>
        <dbReference type="ARBA" id="ARBA00012483"/>
    </source>
</evidence>
<feature type="domain" description="RING-type" evidence="9">
    <location>
        <begin position="293"/>
        <end position="334"/>
    </location>
</feature>
<dbReference type="SUPFAM" id="SSF57850">
    <property type="entry name" value="RING/U-box"/>
    <property type="match status" value="2"/>
</dbReference>
<accession>A0A8X8X7L2</accession>
<keyword evidence="4" id="KW-0479">Metal-binding</keyword>
<dbReference type="Pfam" id="PF13639">
    <property type="entry name" value="zf-RING_2"/>
    <property type="match status" value="2"/>
</dbReference>
<reference evidence="10" key="1">
    <citation type="submission" date="2018-01" db="EMBL/GenBank/DDBJ databases">
        <authorList>
            <person name="Mao J.F."/>
        </authorList>
    </citation>
    <scope>NUCLEOTIDE SEQUENCE</scope>
    <source>
        <strain evidence="10">Huo1</strain>
        <tissue evidence="10">Leaf</tissue>
    </source>
</reference>
<evidence type="ECO:0000256" key="1">
    <source>
        <dbReference type="ARBA" id="ARBA00000900"/>
    </source>
</evidence>
<comment type="caution">
    <text evidence="10">The sequence shown here is derived from an EMBL/GenBank/DDBJ whole genome shotgun (WGS) entry which is preliminary data.</text>
</comment>
<name>A0A8X8X7L2_SALSN</name>
<dbReference type="GO" id="GO:0008270">
    <property type="term" value="F:zinc ion binding"/>
    <property type="evidence" value="ECO:0007669"/>
    <property type="project" value="UniProtKB-KW"/>
</dbReference>
<evidence type="ECO:0000256" key="8">
    <source>
        <dbReference type="PROSITE-ProRule" id="PRU00175"/>
    </source>
</evidence>
<dbReference type="PANTHER" id="PTHR22937:SF163">
    <property type="entry name" value="RING-TYPE E3 UBIQUITIN TRANSFERASE"/>
    <property type="match status" value="1"/>
</dbReference>
<evidence type="ECO:0000259" key="9">
    <source>
        <dbReference type="PROSITE" id="PS50089"/>
    </source>
</evidence>
<dbReference type="EMBL" id="PNBA02000011">
    <property type="protein sequence ID" value="KAG6407165.1"/>
    <property type="molecule type" value="Genomic_DNA"/>
</dbReference>
<dbReference type="EC" id="2.3.2.27" evidence="2"/>
<dbReference type="GO" id="GO:0061630">
    <property type="term" value="F:ubiquitin protein ligase activity"/>
    <property type="evidence" value="ECO:0007669"/>
    <property type="project" value="UniProtKB-EC"/>
</dbReference>
<evidence type="ECO:0000256" key="5">
    <source>
        <dbReference type="ARBA" id="ARBA00022771"/>
    </source>
</evidence>
<evidence type="ECO:0000313" key="10">
    <source>
        <dbReference type="EMBL" id="KAG6407165.1"/>
    </source>
</evidence>
<dbReference type="Proteomes" id="UP000298416">
    <property type="component" value="Unassembled WGS sequence"/>
</dbReference>
<reference evidence="10" key="2">
    <citation type="submission" date="2020-08" db="EMBL/GenBank/DDBJ databases">
        <title>Plant Genome Project.</title>
        <authorList>
            <person name="Zhang R.-G."/>
        </authorList>
    </citation>
    <scope>NUCLEOTIDE SEQUENCE</scope>
    <source>
        <strain evidence="10">Huo1</strain>
        <tissue evidence="10">Leaf</tissue>
    </source>
</reference>
<dbReference type="InterPro" id="IPR045191">
    <property type="entry name" value="MBR1/2-like"/>
</dbReference>
<keyword evidence="7" id="KW-0862">Zinc</keyword>
<dbReference type="Gene3D" id="3.30.40.10">
    <property type="entry name" value="Zinc/RING finger domain, C3HC4 (zinc finger)"/>
    <property type="match status" value="2"/>
</dbReference>
<evidence type="ECO:0000256" key="3">
    <source>
        <dbReference type="ARBA" id="ARBA00022679"/>
    </source>
</evidence>
<evidence type="ECO:0000313" key="11">
    <source>
        <dbReference type="Proteomes" id="UP000298416"/>
    </source>
</evidence>
<evidence type="ECO:0000256" key="7">
    <source>
        <dbReference type="ARBA" id="ARBA00022833"/>
    </source>
</evidence>
<dbReference type="SMART" id="SM00184">
    <property type="entry name" value="RING"/>
    <property type="match status" value="2"/>
</dbReference>
<dbReference type="AlphaFoldDB" id="A0A8X8X7L2"/>
<sequence>MDATQTETRALESEIILWWPWSMEEYQTTATWFNEVTQQEGTTVEILPFEATPPPAFSSFLPICYGLHIRVWAVTNTPDHHVDSPDSEDDVLSCFKTSRCDETHQDEDEVCCICLDDLYRGSVTSLDCGHEFHPDCIRRWLVSGKNFCPLCKATAIKEPLHLMLDSLTIRHTSQNPRASLSLSNLIPKSKAMEQTYTVEVEPVAILRWPVGAEELEEYAMMIYGWDQAAAYDGVTLKVLHFQGYDVVVRIWLVNAAATPPQSDGHVDSPEDDVLSGFKTRRCDDTDQHEEKVCCICLDDLFRGSVTTLDCSHEFHPDCIRRWLVCGENFCPLCKAPAIK</sequence>
<keyword evidence="3" id="KW-0808">Transferase</keyword>
<protein>
    <recommendedName>
        <fullName evidence="2">RING-type E3 ubiquitin transferase</fullName>
        <ecNumber evidence="2">2.3.2.27</ecNumber>
    </recommendedName>
</protein>
<dbReference type="PROSITE" id="PS50089">
    <property type="entry name" value="ZF_RING_2"/>
    <property type="match status" value="2"/>
</dbReference>
<proteinExistence type="predicted"/>
<keyword evidence="6" id="KW-0833">Ubl conjugation pathway</keyword>
<evidence type="ECO:0000256" key="6">
    <source>
        <dbReference type="ARBA" id="ARBA00022786"/>
    </source>
</evidence>
<dbReference type="PANTHER" id="PTHR22937">
    <property type="entry name" value="E3 UBIQUITIN-PROTEIN LIGASE RNF165"/>
    <property type="match status" value="1"/>
</dbReference>
<gene>
    <name evidence="10" type="ORF">SASPL_130149</name>
</gene>
<dbReference type="InterPro" id="IPR001841">
    <property type="entry name" value="Znf_RING"/>
</dbReference>
<keyword evidence="5 8" id="KW-0863">Zinc-finger</keyword>
<dbReference type="InterPro" id="IPR013083">
    <property type="entry name" value="Znf_RING/FYVE/PHD"/>
</dbReference>
<comment type="catalytic activity">
    <reaction evidence="1">
        <text>S-ubiquitinyl-[E2 ubiquitin-conjugating enzyme]-L-cysteine + [acceptor protein]-L-lysine = [E2 ubiquitin-conjugating enzyme]-L-cysteine + N(6)-ubiquitinyl-[acceptor protein]-L-lysine.</text>
        <dbReference type="EC" id="2.3.2.27"/>
    </reaction>
</comment>
<keyword evidence="11" id="KW-1185">Reference proteome</keyword>
<evidence type="ECO:0000256" key="4">
    <source>
        <dbReference type="ARBA" id="ARBA00022723"/>
    </source>
</evidence>